<feature type="signal peptide" evidence="1">
    <location>
        <begin position="1"/>
        <end position="29"/>
    </location>
</feature>
<keyword evidence="3" id="KW-1185">Reference proteome</keyword>
<dbReference type="Proteomes" id="UP000054350">
    <property type="component" value="Unassembled WGS sequence"/>
</dbReference>
<gene>
    <name evidence="2" type="ORF">AMAG_08762</name>
</gene>
<proteinExistence type="predicted"/>
<evidence type="ECO:0000313" key="2">
    <source>
        <dbReference type="EMBL" id="KNE63660.1"/>
    </source>
</evidence>
<feature type="chain" id="PRO_5008479731" evidence="1">
    <location>
        <begin position="30"/>
        <end position="283"/>
    </location>
</feature>
<protein>
    <submittedName>
        <fullName evidence="2">Uncharacterized protein</fullName>
    </submittedName>
</protein>
<accession>A0A0L0SMQ1</accession>
<dbReference type="VEuPathDB" id="FungiDB:AMAG_08762"/>
<evidence type="ECO:0000256" key="1">
    <source>
        <dbReference type="SAM" id="SignalP"/>
    </source>
</evidence>
<keyword evidence="1" id="KW-0732">Signal</keyword>
<sequence>MTPSTRPATSLLPLLVLLALAALAAPALADTPVMSVDEWQRFGFGSAGSHTDTYTVTLPKEGCLIVSDAYCSGDQFRVTINGQDKGLTSAPAGAWCAAQVGSNADEALTKPEYSKGYFPINGASSFIISVVYTQGGGGAYFKISSATCPAPFKVVTSAGKVNSRAAAAAACEAAGMALADVTSANWESVLNVVRASPDIKINPMDAVVINSWNSDTYGGVNLQLTVSSTSGAITLLTGPAYPLCQTPVPALVTPTASLATTSSFAAKKTAPKDLNNGLPAGGK</sequence>
<dbReference type="EMBL" id="GG745342">
    <property type="protein sequence ID" value="KNE63660.1"/>
    <property type="molecule type" value="Genomic_DNA"/>
</dbReference>
<dbReference type="OrthoDB" id="5549718at2759"/>
<reference evidence="2 3" key="1">
    <citation type="submission" date="2009-11" db="EMBL/GenBank/DDBJ databases">
        <title>Annotation of Allomyces macrogynus ATCC 38327.</title>
        <authorList>
            <consortium name="The Broad Institute Genome Sequencing Platform"/>
            <person name="Russ C."/>
            <person name="Cuomo C."/>
            <person name="Burger G."/>
            <person name="Gray M.W."/>
            <person name="Holland P.W.H."/>
            <person name="King N."/>
            <person name="Lang F.B.F."/>
            <person name="Roger A.J."/>
            <person name="Ruiz-Trillo I."/>
            <person name="Young S.K."/>
            <person name="Zeng Q."/>
            <person name="Gargeya S."/>
            <person name="Fitzgerald M."/>
            <person name="Haas B."/>
            <person name="Abouelleil A."/>
            <person name="Alvarado L."/>
            <person name="Arachchi H.M."/>
            <person name="Berlin A."/>
            <person name="Chapman S.B."/>
            <person name="Gearin G."/>
            <person name="Goldberg J."/>
            <person name="Griggs A."/>
            <person name="Gujja S."/>
            <person name="Hansen M."/>
            <person name="Heiman D."/>
            <person name="Howarth C."/>
            <person name="Larimer J."/>
            <person name="Lui A."/>
            <person name="MacDonald P.J.P."/>
            <person name="McCowen C."/>
            <person name="Montmayeur A."/>
            <person name="Murphy C."/>
            <person name="Neiman D."/>
            <person name="Pearson M."/>
            <person name="Priest M."/>
            <person name="Roberts A."/>
            <person name="Saif S."/>
            <person name="Shea T."/>
            <person name="Sisk P."/>
            <person name="Stolte C."/>
            <person name="Sykes S."/>
            <person name="Wortman J."/>
            <person name="Nusbaum C."/>
            <person name="Birren B."/>
        </authorList>
    </citation>
    <scope>NUCLEOTIDE SEQUENCE [LARGE SCALE GENOMIC DNA]</scope>
    <source>
        <strain evidence="2 3">ATCC 38327</strain>
    </source>
</reference>
<organism evidence="2 3">
    <name type="scientific">Allomyces macrogynus (strain ATCC 38327)</name>
    <name type="common">Allomyces javanicus var. macrogynus</name>
    <dbReference type="NCBI Taxonomy" id="578462"/>
    <lineage>
        <taxon>Eukaryota</taxon>
        <taxon>Fungi</taxon>
        <taxon>Fungi incertae sedis</taxon>
        <taxon>Blastocladiomycota</taxon>
        <taxon>Blastocladiomycetes</taxon>
        <taxon>Blastocladiales</taxon>
        <taxon>Blastocladiaceae</taxon>
        <taxon>Allomyces</taxon>
    </lineage>
</organism>
<reference evidence="3" key="2">
    <citation type="submission" date="2009-11" db="EMBL/GenBank/DDBJ databases">
        <title>The Genome Sequence of Allomyces macrogynus strain ATCC 38327.</title>
        <authorList>
            <consortium name="The Broad Institute Genome Sequencing Platform"/>
            <person name="Russ C."/>
            <person name="Cuomo C."/>
            <person name="Shea T."/>
            <person name="Young S.K."/>
            <person name="Zeng Q."/>
            <person name="Koehrsen M."/>
            <person name="Haas B."/>
            <person name="Borodovsky M."/>
            <person name="Guigo R."/>
            <person name="Alvarado L."/>
            <person name="Berlin A."/>
            <person name="Borenstein D."/>
            <person name="Chen Z."/>
            <person name="Engels R."/>
            <person name="Freedman E."/>
            <person name="Gellesch M."/>
            <person name="Goldberg J."/>
            <person name="Griggs A."/>
            <person name="Gujja S."/>
            <person name="Heiman D."/>
            <person name="Hepburn T."/>
            <person name="Howarth C."/>
            <person name="Jen D."/>
            <person name="Larson L."/>
            <person name="Lewis B."/>
            <person name="Mehta T."/>
            <person name="Park D."/>
            <person name="Pearson M."/>
            <person name="Roberts A."/>
            <person name="Saif S."/>
            <person name="Shenoy N."/>
            <person name="Sisk P."/>
            <person name="Stolte C."/>
            <person name="Sykes S."/>
            <person name="Walk T."/>
            <person name="White J."/>
            <person name="Yandava C."/>
            <person name="Burger G."/>
            <person name="Gray M.W."/>
            <person name="Holland P.W.H."/>
            <person name="King N."/>
            <person name="Lang F.B.F."/>
            <person name="Roger A.J."/>
            <person name="Ruiz-Trillo I."/>
            <person name="Lander E."/>
            <person name="Nusbaum C."/>
        </authorList>
    </citation>
    <scope>NUCLEOTIDE SEQUENCE [LARGE SCALE GENOMIC DNA]</scope>
    <source>
        <strain evidence="3">ATCC 38327</strain>
    </source>
</reference>
<name>A0A0L0SMQ1_ALLM3</name>
<dbReference type="AlphaFoldDB" id="A0A0L0SMQ1"/>
<evidence type="ECO:0000313" key="3">
    <source>
        <dbReference type="Proteomes" id="UP000054350"/>
    </source>
</evidence>
<dbReference type="EMBL" id="GG745342">
    <property type="protein sequence ID" value="KNE63659.1"/>
    <property type="molecule type" value="Genomic_DNA"/>
</dbReference>